<dbReference type="Proteomes" id="UP000641206">
    <property type="component" value="Unassembled WGS sequence"/>
</dbReference>
<keyword evidence="2" id="KW-1185">Reference proteome</keyword>
<sequence length="50" mass="5765">MKKQPKVIRYLDAVEEVLYFGWIDGTKKKISDTELAQSLSPRNKKVIGQN</sequence>
<name>A0ABQ2P2C5_9BACI</name>
<accession>A0ABQ2P2C5</accession>
<protein>
    <submittedName>
        <fullName evidence="1">Uncharacterized protein</fullName>
    </submittedName>
</protein>
<gene>
    <name evidence="1" type="ORF">GCM10011346_48890</name>
</gene>
<evidence type="ECO:0000313" key="2">
    <source>
        <dbReference type="Proteomes" id="UP000641206"/>
    </source>
</evidence>
<reference evidence="2" key="1">
    <citation type="journal article" date="2019" name="Int. J. Syst. Evol. Microbiol.">
        <title>The Global Catalogue of Microorganisms (GCM) 10K type strain sequencing project: providing services to taxonomists for standard genome sequencing and annotation.</title>
        <authorList>
            <consortium name="The Broad Institute Genomics Platform"/>
            <consortium name="The Broad Institute Genome Sequencing Center for Infectious Disease"/>
            <person name="Wu L."/>
            <person name="Ma J."/>
        </authorList>
    </citation>
    <scope>NUCLEOTIDE SEQUENCE [LARGE SCALE GENOMIC DNA]</scope>
    <source>
        <strain evidence="2">CGMCC 1.7693</strain>
    </source>
</reference>
<evidence type="ECO:0000313" key="1">
    <source>
        <dbReference type="EMBL" id="GGP16535.1"/>
    </source>
</evidence>
<proteinExistence type="predicted"/>
<organism evidence="1 2">
    <name type="scientific">Oceanobacillus neutriphilus</name>
    <dbReference type="NCBI Taxonomy" id="531815"/>
    <lineage>
        <taxon>Bacteria</taxon>
        <taxon>Bacillati</taxon>
        <taxon>Bacillota</taxon>
        <taxon>Bacilli</taxon>
        <taxon>Bacillales</taxon>
        <taxon>Bacillaceae</taxon>
        <taxon>Oceanobacillus</taxon>
    </lineage>
</organism>
<dbReference type="EMBL" id="BMLW01000020">
    <property type="protein sequence ID" value="GGP16535.1"/>
    <property type="molecule type" value="Genomic_DNA"/>
</dbReference>
<comment type="caution">
    <text evidence="1">The sequence shown here is derived from an EMBL/GenBank/DDBJ whole genome shotgun (WGS) entry which is preliminary data.</text>
</comment>